<feature type="chain" id="PRO_5046776311" description="PQQ-like domain-containing protein" evidence="2">
    <location>
        <begin position="34"/>
        <end position="418"/>
    </location>
</feature>
<dbReference type="PROSITE" id="PS51257">
    <property type="entry name" value="PROKAR_LIPOPROTEIN"/>
    <property type="match status" value="1"/>
</dbReference>
<evidence type="ECO:0000313" key="4">
    <source>
        <dbReference type="Proteomes" id="UP000806528"/>
    </source>
</evidence>
<dbReference type="Proteomes" id="UP000806528">
    <property type="component" value="Unassembled WGS sequence"/>
</dbReference>
<sequence length="418" mass="41761">MTPHARPRPLPALAAGTALVLILAACSSREVSAPEDAEPRDDPPAPATAAPEDEPPPVLEGAPSWAAPYSSPPQAAADGFVGMAMPERGGGDLTFLGVDAEGATRWSTERNPSCTAFAVTEGADGEDLLVLLDSDADPSGGVLATTTTAAALDPVDGSLVWGPTEVPGTLVGPGLLLGAIEGSVMSNSTGPKVALDPGTGTVAADEAEDGTELLHEYQGTLLVRDGGELRAAEAGSGDPLWAADDLDLPEHAGTDPDTAAPGPGPAPENGQAAAVVLSWAGADGEPAAHTAHDLRTGERLASFPGPEEPRVVGDKDGLTVVGGPHPDGGQLLVGLHSDPAEQLWRTRLPDGPKLDAVVGDHAYLTDGDATRLVDLASGAATEEGPWAVPVAAAEDGTALVPVGSDGLGDAFAAFGPSS</sequence>
<feature type="compositionally biased region" description="Low complexity" evidence="1">
    <location>
        <begin position="62"/>
        <end position="73"/>
    </location>
</feature>
<evidence type="ECO:0000256" key="2">
    <source>
        <dbReference type="SAM" id="SignalP"/>
    </source>
</evidence>
<dbReference type="RefSeq" id="WP_193120679.1">
    <property type="nucleotide sequence ID" value="NZ_JADBGI010000003.1"/>
</dbReference>
<comment type="caution">
    <text evidence="3">The sequence shown here is derived from an EMBL/GenBank/DDBJ whole genome shotgun (WGS) entry which is preliminary data.</text>
</comment>
<feature type="region of interest" description="Disordered" evidence="1">
    <location>
        <begin position="232"/>
        <end position="271"/>
    </location>
</feature>
<name>A0ABR9P2J3_9ACTN</name>
<evidence type="ECO:0000313" key="3">
    <source>
        <dbReference type="EMBL" id="MBE2998049.1"/>
    </source>
</evidence>
<feature type="region of interest" description="Disordered" evidence="1">
    <location>
        <begin position="29"/>
        <end position="73"/>
    </location>
</feature>
<feature type="signal peptide" evidence="2">
    <location>
        <begin position="1"/>
        <end position="33"/>
    </location>
</feature>
<feature type="region of interest" description="Disordered" evidence="1">
    <location>
        <begin position="285"/>
        <end position="313"/>
    </location>
</feature>
<accession>A0ABR9P2J3</accession>
<proteinExistence type="predicted"/>
<gene>
    <name evidence="3" type="ORF">IDM40_04915</name>
</gene>
<organism evidence="3 4">
    <name type="scientific">Nocardiopsis coralli</name>
    <dbReference type="NCBI Taxonomy" id="2772213"/>
    <lineage>
        <taxon>Bacteria</taxon>
        <taxon>Bacillati</taxon>
        <taxon>Actinomycetota</taxon>
        <taxon>Actinomycetes</taxon>
        <taxon>Streptosporangiales</taxon>
        <taxon>Nocardiopsidaceae</taxon>
        <taxon>Nocardiopsis</taxon>
    </lineage>
</organism>
<dbReference type="EMBL" id="JADBGI010000003">
    <property type="protein sequence ID" value="MBE2998049.1"/>
    <property type="molecule type" value="Genomic_DNA"/>
</dbReference>
<protein>
    <recommendedName>
        <fullName evidence="5">PQQ-like domain-containing protein</fullName>
    </recommendedName>
</protein>
<reference evidence="3 4" key="1">
    <citation type="submission" date="2020-09" db="EMBL/GenBank/DDBJ databases">
        <title>Diversity and distribution of actinomycetes associated with coral in the coast of Hainan.</title>
        <authorList>
            <person name="Li F."/>
        </authorList>
    </citation>
    <scope>NUCLEOTIDE SEQUENCE [LARGE SCALE GENOMIC DNA]</scope>
    <source>
        <strain evidence="3 4">HNM0947</strain>
    </source>
</reference>
<keyword evidence="4" id="KW-1185">Reference proteome</keyword>
<feature type="compositionally biased region" description="Low complexity" evidence="1">
    <location>
        <begin position="255"/>
        <end position="271"/>
    </location>
</feature>
<keyword evidence="2" id="KW-0732">Signal</keyword>
<evidence type="ECO:0008006" key="5">
    <source>
        <dbReference type="Google" id="ProtNLM"/>
    </source>
</evidence>
<evidence type="ECO:0000256" key="1">
    <source>
        <dbReference type="SAM" id="MobiDB-lite"/>
    </source>
</evidence>